<keyword evidence="4" id="KW-1185">Reference proteome</keyword>
<feature type="signal peptide" evidence="2">
    <location>
        <begin position="1"/>
        <end position="48"/>
    </location>
</feature>
<keyword evidence="2" id="KW-0732">Signal</keyword>
<feature type="region of interest" description="Disordered" evidence="1">
    <location>
        <begin position="55"/>
        <end position="112"/>
    </location>
</feature>
<evidence type="ECO:0000256" key="1">
    <source>
        <dbReference type="SAM" id="MobiDB-lite"/>
    </source>
</evidence>
<evidence type="ECO:0000256" key="2">
    <source>
        <dbReference type="SAM" id="SignalP"/>
    </source>
</evidence>
<proteinExistence type="predicted"/>
<feature type="chain" id="PRO_5046768300" description="ATP-binding protein" evidence="2">
    <location>
        <begin position="49"/>
        <end position="155"/>
    </location>
</feature>
<evidence type="ECO:0000313" key="4">
    <source>
        <dbReference type="Proteomes" id="UP001500058"/>
    </source>
</evidence>
<dbReference type="Proteomes" id="UP001500058">
    <property type="component" value="Unassembled WGS sequence"/>
</dbReference>
<reference evidence="4" key="1">
    <citation type="journal article" date="2019" name="Int. J. Syst. Evol. Microbiol.">
        <title>The Global Catalogue of Microorganisms (GCM) 10K type strain sequencing project: providing services to taxonomists for standard genome sequencing and annotation.</title>
        <authorList>
            <consortium name="The Broad Institute Genomics Platform"/>
            <consortium name="The Broad Institute Genome Sequencing Center for Infectious Disease"/>
            <person name="Wu L."/>
            <person name="Ma J."/>
        </authorList>
    </citation>
    <scope>NUCLEOTIDE SEQUENCE [LARGE SCALE GENOMIC DNA]</scope>
    <source>
        <strain evidence="4">JCM 6921</strain>
    </source>
</reference>
<evidence type="ECO:0008006" key="5">
    <source>
        <dbReference type="Google" id="ProtNLM"/>
    </source>
</evidence>
<name>A0ABP5V726_9ACTN</name>
<gene>
    <name evidence="3" type="ORF">GCM10010420_21450</name>
</gene>
<protein>
    <recommendedName>
        <fullName evidence="5">ATP-binding protein</fullName>
    </recommendedName>
</protein>
<feature type="compositionally biased region" description="Basic residues" evidence="1">
    <location>
        <begin position="1"/>
        <end position="13"/>
    </location>
</feature>
<dbReference type="EMBL" id="BAAATJ010000007">
    <property type="protein sequence ID" value="GAA2395638.1"/>
    <property type="molecule type" value="Genomic_DNA"/>
</dbReference>
<accession>A0ABP5V726</accession>
<feature type="region of interest" description="Disordered" evidence="1">
    <location>
        <begin position="1"/>
        <end position="20"/>
    </location>
</feature>
<sequence length="155" mass="14972">MTAQHRRHARTRQTRTAGRGLPRALLRAGLAVSAAGAAVISGAAAASAAPALPVSGSAVGLSATGPQPDPEKALEGGASALDATGIATAGALRPAKDQPLHPLGGTPVDPLSNTVGAQVADFKGVSTEPVTAPLSNGGTLRTLPAVGTVTGLLPG</sequence>
<organism evidence="3 4">
    <name type="scientific">Streptomyces glaucosporus</name>
    <dbReference type="NCBI Taxonomy" id="284044"/>
    <lineage>
        <taxon>Bacteria</taxon>
        <taxon>Bacillati</taxon>
        <taxon>Actinomycetota</taxon>
        <taxon>Actinomycetes</taxon>
        <taxon>Kitasatosporales</taxon>
        <taxon>Streptomycetaceae</taxon>
        <taxon>Streptomyces</taxon>
    </lineage>
</organism>
<evidence type="ECO:0000313" key="3">
    <source>
        <dbReference type="EMBL" id="GAA2395638.1"/>
    </source>
</evidence>
<comment type="caution">
    <text evidence="3">The sequence shown here is derived from an EMBL/GenBank/DDBJ whole genome shotgun (WGS) entry which is preliminary data.</text>
</comment>
<dbReference type="RefSeq" id="WP_344630691.1">
    <property type="nucleotide sequence ID" value="NZ_BAAATJ010000007.1"/>
</dbReference>